<feature type="domain" description="PurM-like N-terminal" evidence="2">
    <location>
        <begin position="50"/>
        <end position="140"/>
    </location>
</feature>
<dbReference type="SUPFAM" id="SSF55326">
    <property type="entry name" value="PurM N-terminal domain-like"/>
    <property type="match status" value="1"/>
</dbReference>
<comment type="caution">
    <text evidence="4">The sequence shown here is derived from an EMBL/GenBank/DDBJ whole genome shotgun (WGS) entry which is preliminary data.</text>
</comment>
<evidence type="ECO:0000313" key="5">
    <source>
        <dbReference type="Proteomes" id="UP001163064"/>
    </source>
</evidence>
<dbReference type="RefSeq" id="WP_266598095.1">
    <property type="nucleotide sequence ID" value="NZ_JAPHNL010000074.1"/>
</dbReference>
<dbReference type="InterPro" id="IPR010918">
    <property type="entry name" value="PurM-like_C_dom"/>
</dbReference>
<dbReference type="Gene3D" id="3.30.1330.10">
    <property type="entry name" value="PurM-like, N-terminal domain"/>
    <property type="match status" value="1"/>
</dbReference>
<gene>
    <name evidence="4" type="ORF">OFY01_09110</name>
</gene>
<dbReference type="InterPro" id="IPR016188">
    <property type="entry name" value="PurM-like_N"/>
</dbReference>
<evidence type="ECO:0000256" key="1">
    <source>
        <dbReference type="ARBA" id="ARBA00006243"/>
    </source>
</evidence>
<proteinExistence type="inferred from homology"/>
<comment type="similarity">
    <text evidence="1">Belongs to the HypE family.</text>
</comment>
<dbReference type="Pfam" id="PF02769">
    <property type="entry name" value="AIRS_C"/>
    <property type="match status" value="1"/>
</dbReference>
<protein>
    <submittedName>
        <fullName evidence="4">AIR synthase-related protein</fullName>
    </submittedName>
</protein>
<name>A0ABT3TS97_9ACTN</name>
<accession>A0ABT3TS97</accession>
<evidence type="ECO:0000313" key="4">
    <source>
        <dbReference type="EMBL" id="MCX3059917.1"/>
    </source>
</evidence>
<evidence type="ECO:0000259" key="2">
    <source>
        <dbReference type="Pfam" id="PF00586"/>
    </source>
</evidence>
<dbReference type="PANTHER" id="PTHR30303">
    <property type="entry name" value="HYDROGENASE ISOENZYMES FORMATION PROTEIN HYPE"/>
    <property type="match status" value="1"/>
</dbReference>
<dbReference type="InterPro" id="IPR011854">
    <property type="entry name" value="HypE"/>
</dbReference>
<dbReference type="Gene3D" id="3.90.650.10">
    <property type="entry name" value="PurM-like C-terminal domain"/>
    <property type="match status" value="1"/>
</dbReference>
<feature type="domain" description="PurM-like C-terminal" evidence="3">
    <location>
        <begin position="157"/>
        <end position="309"/>
    </location>
</feature>
<dbReference type="SUPFAM" id="SSF56042">
    <property type="entry name" value="PurM C-terminal domain-like"/>
    <property type="match status" value="1"/>
</dbReference>
<dbReference type="InterPro" id="IPR036676">
    <property type="entry name" value="PurM-like_C_sf"/>
</dbReference>
<keyword evidence="5" id="KW-1185">Reference proteome</keyword>
<organism evidence="4 5">
    <name type="scientific">Streptomyces beihaiensis</name>
    <dbReference type="NCBI Taxonomy" id="2984495"/>
    <lineage>
        <taxon>Bacteria</taxon>
        <taxon>Bacillati</taxon>
        <taxon>Actinomycetota</taxon>
        <taxon>Actinomycetes</taxon>
        <taxon>Kitasatosporales</taxon>
        <taxon>Streptomycetaceae</taxon>
        <taxon>Streptomyces</taxon>
    </lineage>
</organism>
<dbReference type="InterPro" id="IPR036921">
    <property type="entry name" value="PurM-like_N_sf"/>
</dbReference>
<dbReference type="EMBL" id="JAPHNL010000074">
    <property type="protein sequence ID" value="MCX3059917.1"/>
    <property type="molecule type" value="Genomic_DNA"/>
</dbReference>
<reference evidence="4" key="1">
    <citation type="submission" date="2022-10" db="EMBL/GenBank/DDBJ databases">
        <title>Streptomyces beihaiensis sp. nov., a chitin degrading actinobacterium, isolated from shrimp pond soil.</title>
        <authorList>
            <person name="Xie J."/>
            <person name="Shen N."/>
        </authorList>
    </citation>
    <scope>NUCLEOTIDE SEQUENCE</scope>
    <source>
        <strain evidence="4">GXMU-J5</strain>
    </source>
</reference>
<evidence type="ECO:0000259" key="3">
    <source>
        <dbReference type="Pfam" id="PF02769"/>
    </source>
</evidence>
<sequence>MAGHVGLHDDHDDVPGGGLRAFLMDALGTALGRCPPLGEGALELRTVTYVVDPPFFGDGDIGHVAVFGTVNELAVAGAHPLALSLSAVVEAGLPLRRLGQLADSVRRAARAADVIVLDVDARVVRAGEADQVHLHTTGLGVRRQVSPAAGTATGIGVGDRLVVSAPLGGFGAHLLSIRAALGHEGVVTTDCVPLASLLARVREAAPSGALRAVYTVGRGGLASALRTCARESGFGLRVDEEALPVRYETQVALDELAVDPVRAATAGCVCLVVAAESLDTVLAVLRAHPYGRDATVVGTVVPAGTPTVELVRADGRRDPLLADAGAPARLA</sequence>
<dbReference type="Proteomes" id="UP001163064">
    <property type="component" value="Unassembled WGS sequence"/>
</dbReference>
<dbReference type="Pfam" id="PF00586">
    <property type="entry name" value="AIRS"/>
    <property type="match status" value="1"/>
</dbReference>
<dbReference type="PANTHER" id="PTHR30303:SF0">
    <property type="entry name" value="CARBAMOYL DEHYDRATASE HYPE"/>
    <property type="match status" value="1"/>
</dbReference>